<reference evidence="2" key="1">
    <citation type="journal article" date="2019" name="bioRxiv">
        <title>The Genome of the Zebra Mussel, Dreissena polymorpha: A Resource for Invasive Species Research.</title>
        <authorList>
            <person name="McCartney M.A."/>
            <person name="Auch B."/>
            <person name="Kono T."/>
            <person name="Mallez S."/>
            <person name="Zhang Y."/>
            <person name="Obille A."/>
            <person name="Becker A."/>
            <person name="Abrahante J.E."/>
            <person name="Garbe J."/>
            <person name="Badalamenti J.P."/>
            <person name="Herman A."/>
            <person name="Mangelson H."/>
            <person name="Liachko I."/>
            <person name="Sullivan S."/>
            <person name="Sone E.D."/>
            <person name="Koren S."/>
            <person name="Silverstein K.A.T."/>
            <person name="Beckman K.B."/>
            <person name="Gohl D.M."/>
        </authorList>
    </citation>
    <scope>NUCLEOTIDE SEQUENCE</scope>
    <source>
        <strain evidence="2">Duluth1</strain>
        <tissue evidence="2">Whole animal</tissue>
    </source>
</reference>
<evidence type="ECO:0000313" key="2">
    <source>
        <dbReference type="EMBL" id="KAH3797384.1"/>
    </source>
</evidence>
<dbReference type="EMBL" id="JAIWYP010000007">
    <property type="protein sequence ID" value="KAH3797384.1"/>
    <property type="molecule type" value="Genomic_DNA"/>
</dbReference>
<dbReference type="Proteomes" id="UP000828390">
    <property type="component" value="Unassembled WGS sequence"/>
</dbReference>
<feature type="region of interest" description="Disordered" evidence="1">
    <location>
        <begin position="89"/>
        <end position="118"/>
    </location>
</feature>
<evidence type="ECO:0000313" key="3">
    <source>
        <dbReference type="Proteomes" id="UP000828390"/>
    </source>
</evidence>
<feature type="compositionally biased region" description="Polar residues" evidence="1">
    <location>
        <begin position="1"/>
        <end position="10"/>
    </location>
</feature>
<reference evidence="2" key="2">
    <citation type="submission" date="2020-11" db="EMBL/GenBank/DDBJ databases">
        <authorList>
            <person name="McCartney M.A."/>
            <person name="Auch B."/>
            <person name="Kono T."/>
            <person name="Mallez S."/>
            <person name="Becker A."/>
            <person name="Gohl D.M."/>
            <person name="Silverstein K.A.T."/>
            <person name="Koren S."/>
            <person name="Bechman K.B."/>
            <person name="Herman A."/>
            <person name="Abrahante J.E."/>
            <person name="Garbe J."/>
        </authorList>
    </citation>
    <scope>NUCLEOTIDE SEQUENCE</scope>
    <source>
        <strain evidence="2">Duluth1</strain>
        <tissue evidence="2">Whole animal</tissue>
    </source>
</reference>
<sequence length="118" mass="13060">MKSPVQSDSVTGKVKHGATWGKKSKMSSTDEKALIEIATIQAARGLGFTNGNILRYVGIFADQKGASFKRDRRSDMWWRKLKARNPEFSLQSPEAPAANRHTAMTCNAPKGKKSRTHV</sequence>
<gene>
    <name evidence="2" type="ORF">DPMN_150964</name>
</gene>
<organism evidence="2 3">
    <name type="scientific">Dreissena polymorpha</name>
    <name type="common">Zebra mussel</name>
    <name type="synonym">Mytilus polymorpha</name>
    <dbReference type="NCBI Taxonomy" id="45954"/>
    <lineage>
        <taxon>Eukaryota</taxon>
        <taxon>Metazoa</taxon>
        <taxon>Spiralia</taxon>
        <taxon>Lophotrochozoa</taxon>
        <taxon>Mollusca</taxon>
        <taxon>Bivalvia</taxon>
        <taxon>Autobranchia</taxon>
        <taxon>Heteroconchia</taxon>
        <taxon>Euheterodonta</taxon>
        <taxon>Imparidentia</taxon>
        <taxon>Neoheterodontei</taxon>
        <taxon>Myida</taxon>
        <taxon>Dreissenoidea</taxon>
        <taxon>Dreissenidae</taxon>
        <taxon>Dreissena</taxon>
    </lineage>
</organism>
<protein>
    <submittedName>
        <fullName evidence="2">Uncharacterized protein</fullName>
    </submittedName>
</protein>
<comment type="caution">
    <text evidence="2">The sequence shown here is derived from an EMBL/GenBank/DDBJ whole genome shotgun (WGS) entry which is preliminary data.</text>
</comment>
<accession>A0A9D4FGP6</accession>
<keyword evidence="3" id="KW-1185">Reference proteome</keyword>
<proteinExistence type="predicted"/>
<feature type="region of interest" description="Disordered" evidence="1">
    <location>
        <begin position="1"/>
        <end position="25"/>
    </location>
</feature>
<name>A0A9D4FGP6_DREPO</name>
<evidence type="ECO:0000256" key="1">
    <source>
        <dbReference type="SAM" id="MobiDB-lite"/>
    </source>
</evidence>
<dbReference type="AlphaFoldDB" id="A0A9D4FGP6"/>